<dbReference type="PANTHER" id="PTHR30055:SF234">
    <property type="entry name" value="HTH-TYPE TRANSCRIPTIONAL REGULATOR BETI"/>
    <property type="match status" value="1"/>
</dbReference>
<name>A0ABQ3SCT9_9ACTN</name>
<dbReference type="InterPro" id="IPR036271">
    <property type="entry name" value="Tet_transcr_reg_TetR-rel_C_sf"/>
</dbReference>
<keyword evidence="7" id="KW-1185">Reference proteome</keyword>
<feature type="domain" description="HTH tetR-type" evidence="5">
    <location>
        <begin position="7"/>
        <end position="67"/>
    </location>
</feature>
<dbReference type="Pfam" id="PF00440">
    <property type="entry name" value="TetR_N"/>
    <property type="match status" value="1"/>
</dbReference>
<dbReference type="PRINTS" id="PR00455">
    <property type="entry name" value="HTHTETR"/>
</dbReference>
<sequence>MVQQRAVRTREQVLDAAAEEFAAHGYTGTTLLDVIQRTGMTKGALYGHFSSKEELATALIEEAGGELSTRAARAAEADAAAVCALRETVLGLARHLREDTRARSALRLAVESPHLDRHDLGLVQRICLPLTRAVTQAQGGDGSTGGHPPQAVARLLVAVFFGVPHPVPRDDADAARQFDDLWAALSGPAKKPRPGACPREQ</sequence>
<protein>
    <submittedName>
        <fullName evidence="6">TetR family transcriptional regulator</fullName>
    </submittedName>
</protein>
<comment type="caution">
    <text evidence="6">The sequence shown here is derived from an EMBL/GenBank/DDBJ whole genome shotgun (WGS) entry which is preliminary data.</text>
</comment>
<keyword evidence="2 4" id="KW-0238">DNA-binding</keyword>
<gene>
    <name evidence="6" type="primary">mmyR</name>
    <name evidence="6" type="ORF">Saso_75860</name>
</gene>
<dbReference type="SUPFAM" id="SSF46689">
    <property type="entry name" value="Homeodomain-like"/>
    <property type="match status" value="1"/>
</dbReference>
<dbReference type="SUPFAM" id="SSF48498">
    <property type="entry name" value="Tetracyclin repressor-like, C-terminal domain"/>
    <property type="match status" value="1"/>
</dbReference>
<evidence type="ECO:0000259" key="5">
    <source>
        <dbReference type="PROSITE" id="PS50977"/>
    </source>
</evidence>
<accession>A0ABQ3SCT9</accession>
<dbReference type="GeneID" id="91475326"/>
<keyword evidence="1" id="KW-0805">Transcription regulation</keyword>
<feature type="DNA-binding region" description="H-T-H motif" evidence="4">
    <location>
        <begin position="30"/>
        <end position="49"/>
    </location>
</feature>
<dbReference type="InterPro" id="IPR050109">
    <property type="entry name" value="HTH-type_TetR-like_transc_reg"/>
</dbReference>
<organism evidence="6 7">
    <name type="scientific">Streptomyces asoensis</name>
    <dbReference type="NCBI Taxonomy" id="249586"/>
    <lineage>
        <taxon>Bacteria</taxon>
        <taxon>Bacillati</taxon>
        <taxon>Actinomycetota</taxon>
        <taxon>Actinomycetes</taxon>
        <taxon>Kitasatosporales</taxon>
        <taxon>Streptomycetaceae</taxon>
        <taxon>Streptomyces</taxon>
    </lineage>
</organism>
<evidence type="ECO:0000256" key="1">
    <source>
        <dbReference type="ARBA" id="ARBA00023015"/>
    </source>
</evidence>
<reference evidence="7" key="1">
    <citation type="submission" date="2023-07" db="EMBL/GenBank/DDBJ databases">
        <title>Whole genome shotgun sequence of Streptomyces cacaoi subsp. asoensis NBRC 13813.</title>
        <authorList>
            <person name="Komaki H."/>
            <person name="Tamura T."/>
        </authorList>
    </citation>
    <scope>NUCLEOTIDE SEQUENCE [LARGE SCALE GENOMIC DNA]</scope>
    <source>
        <strain evidence="7">NBRC 13813</strain>
    </source>
</reference>
<evidence type="ECO:0000313" key="7">
    <source>
        <dbReference type="Proteomes" id="UP000649259"/>
    </source>
</evidence>
<proteinExistence type="predicted"/>
<dbReference type="Gene3D" id="1.10.357.10">
    <property type="entry name" value="Tetracycline Repressor, domain 2"/>
    <property type="match status" value="1"/>
</dbReference>
<dbReference type="EMBL" id="BNEB01000006">
    <property type="protein sequence ID" value="GHI65936.1"/>
    <property type="molecule type" value="Genomic_DNA"/>
</dbReference>
<dbReference type="InterPro" id="IPR009057">
    <property type="entry name" value="Homeodomain-like_sf"/>
</dbReference>
<dbReference type="PROSITE" id="PS50977">
    <property type="entry name" value="HTH_TETR_2"/>
    <property type="match status" value="1"/>
</dbReference>
<evidence type="ECO:0000256" key="2">
    <source>
        <dbReference type="ARBA" id="ARBA00023125"/>
    </source>
</evidence>
<dbReference type="InterPro" id="IPR001647">
    <property type="entry name" value="HTH_TetR"/>
</dbReference>
<evidence type="ECO:0000256" key="4">
    <source>
        <dbReference type="PROSITE-ProRule" id="PRU00335"/>
    </source>
</evidence>
<dbReference type="Proteomes" id="UP000649259">
    <property type="component" value="Unassembled WGS sequence"/>
</dbReference>
<evidence type="ECO:0000313" key="6">
    <source>
        <dbReference type="EMBL" id="GHI65936.1"/>
    </source>
</evidence>
<evidence type="ECO:0000256" key="3">
    <source>
        <dbReference type="ARBA" id="ARBA00023163"/>
    </source>
</evidence>
<keyword evidence="3" id="KW-0804">Transcription</keyword>
<dbReference type="RefSeq" id="WP_189927225.1">
    <property type="nucleotide sequence ID" value="NZ_BMSI01000016.1"/>
</dbReference>
<dbReference type="PANTHER" id="PTHR30055">
    <property type="entry name" value="HTH-TYPE TRANSCRIPTIONAL REGULATOR RUTR"/>
    <property type="match status" value="1"/>
</dbReference>